<dbReference type="GO" id="GO:0016301">
    <property type="term" value="F:kinase activity"/>
    <property type="evidence" value="ECO:0007669"/>
    <property type="project" value="UniProtKB-KW"/>
</dbReference>
<name>A0A1H1MGJ3_9ACTN</name>
<dbReference type="Proteomes" id="UP000199092">
    <property type="component" value="Chromosome I"/>
</dbReference>
<dbReference type="SUPFAM" id="SSF53067">
    <property type="entry name" value="Actin-like ATPase domain"/>
    <property type="match status" value="1"/>
</dbReference>
<dbReference type="OrthoDB" id="8772678at2"/>
<dbReference type="EMBL" id="LT629749">
    <property type="protein sequence ID" value="SDR85777.1"/>
    <property type="molecule type" value="Genomic_DNA"/>
</dbReference>
<dbReference type="InterPro" id="IPR000600">
    <property type="entry name" value="ROK"/>
</dbReference>
<keyword evidence="2" id="KW-0808">Transferase</keyword>
<dbReference type="AlphaFoldDB" id="A0A1H1MGJ3"/>
<proteinExistence type="inferred from homology"/>
<dbReference type="InterPro" id="IPR043129">
    <property type="entry name" value="ATPase_NBD"/>
</dbReference>
<keyword evidence="2" id="KW-0418">Kinase</keyword>
<evidence type="ECO:0000313" key="2">
    <source>
        <dbReference type="EMBL" id="SDR85777.1"/>
    </source>
</evidence>
<dbReference type="Pfam" id="PF00480">
    <property type="entry name" value="ROK"/>
    <property type="match status" value="1"/>
</dbReference>
<comment type="similarity">
    <text evidence="1">Belongs to the ROK (NagC/XylR) family.</text>
</comment>
<gene>
    <name evidence="2" type="ORF">SAMN04488543_0631</name>
</gene>
<evidence type="ECO:0000256" key="1">
    <source>
        <dbReference type="ARBA" id="ARBA00006479"/>
    </source>
</evidence>
<reference evidence="2 3" key="1">
    <citation type="submission" date="2016-10" db="EMBL/GenBank/DDBJ databases">
        <authorList>
            <person name="de Groot N.N."/>
        </authorList>
    </citation>
    <scope>NUCLEOTIDE SEQUENCE [LARGE SCALE GENOMIC DNA]</scope>
    <source>
        <strain evidence="2 3">DSM 21741</strain>
    </source>
</reference>
<evidence type="ECO:0000313" key="3">
    <source>
        <dbReference type="Proteomes" id="UP000199092"/>
    </source>
</evidence>
<dbReference type="PANTHER" id="PTHR18964:SF149">
    <property type="entry name" value="BIFUNCTIONAL UDP-N-ACETYLGLUCOSAMINE 2-EPIMERASE_N-ACETYLMANNOSAMINE KINASE"/>
    <property type="match status" value="1"/>
</dbReference>
<accession>A0A1H1MGJ3</accession>
<organism evidence="2 3">
    <name type="scientific">Friedmanniella luteola</name>
    <dbReference type="NCBI Taxonomy" id="546871"/>
    <lineage>
        <taxon>Bacteria</taxon>
        <taxon>Bacillati</taxon>
        <taxon>Actinomycetota</taxon>
        <taxon>Actinomycetes</taxon>
        <taxon>Propionibacteriales</taxon>
        <taxon>Nocardioidaceae</taxon>
        <taxon>Friedmanniella</taxon>
    </lineage>
</organism>
<protein>
    <submittedName>
        <fullName evidence="2">Glucokinase</fullName>
    </submittedName>
</protein>
<dbReference type="PANTHER" id="PTHR18964">
    <property type="entry name" value="ROK (REPRESSOR, ORF, KINASE) FAMILY"/>
    <property type="match status" value="1"/>
</dbReference>
<sequence>MSDAGGSDYVVAVDLGGTLTKVAHADADGTVSGVVRLPTQLVDGQASVSWLASVLDDAVAARPAGTCAGFGVVVPGIIDVPRGVVRAAPNVGWYDVPLRLQLSQLTGRTGTVAHDVRSGGLAEWRIGAGVGARNLLFLPLGTGIAGAMVVDGRLVDADGYAGEIGHIAVPAAGDAVCLCGQRGCLETVASAVGVVRTHARLAGTVLDAREVAELARAGDPAARQAFDVAVAALVEALTTYATLLGPETVVIGGGLAGAFDLLGPPVTSGLDARMAFQRRPRLVPARLGADAGVIGAGLVAWDLIREDVGP</sequence>
<dbReference type="Gene3D" id="3.30.420.40">
    <property type="match status" value="2"/>
</dbReference>
<keyword evidence="3" id="KW-1185">Reference proteome</keyword>
<dbReference type="RefSeq" id="WP_091410057.1">
    <property type="nucleotide sequence ID" value="NZ_LT629749.1"/>
</dbReference>
<dbReference type="STRING" id="546871.SAMN04488543_0631"/>